<evidence type="ECO:0000256" key="2">
    <source>
        <dbReference type="ARBA" id="ARBA00022723"/>
    </source>
</evidence>
<evidence type="ECO:0000256" key="5">
    <source>
        <dbReference type="ARBA" id="ARBA00023242"/>
    </source>
</evidence>
<feature type="coiled-coil region" evidence="6">
    <location>
        <begin position="964"/>
        <end position="1009"/>
    </location>
</feature>
<dbReference type="GO" id="GO:0005634">
    <property type="term" value="C:nucleus"/>
    <property type="evidence" value="ECO:0007669"/>
    <property type="project" value="UniProtKB-SubCell"/>
</dbReference>
<evidence type="ECO:0000259" key="9">
    <source>
        <dbReference type="Pfam" id="PF14529"/>
    </source>
</evidence>
<feature type="transmembrane region" description="Helical" evidence="8">
    <location>
        <begin position="690"/>
        <end position="708"/>
    </location>
</feature>
<keyword evidence="11" id="KW-0645">Protease</keyword>
<feature type="compositionally biased region" description="Polar residues" evidence="7">
    <location>
        <begin position="887"/>
        <end position="903"/>
    </location>
</feature>
<keyword evidence="8" id="KW-0472">Membrane</keyword>
<dbReference type="Gene3D" id="3.60.10.10">
    <property type="entry name" value="Endonuclease/exonuclease/phosphatase"/>
    <property type="match status" value="1"/>
</dbReference>
<evidence type="ECO:0000256" key="6">
    <source>
        <dbReference type="SAM" id="Coils"/>
    </source>
</evidence>
<feature type="transmembrane region" description="Helical" evidence="8">
    <location>
        <begin position="720"/>
        <end position="741"/>
    </location>
</feature>
<reference evidence="11" key="1">
    <citation type="submission" date="2023-01" db="EMBL/GenBank/DDBJ databases">
        <title>The growth and conidiation of Purpureocillium lavendulum are regulated by nitrogen source and histone H3K14 acetylation.</title>
        <authorList>
            <person name="Tang P."/>
            <person name="Han J."/>
            <person name="Zhang C."/>
            <person name="Tang P."/>
            <person name="Qi F."/>
            <person name="Zhang K."/>
            <person name="Liang L."/>
        </authorList>
    </citation>
    <scope>NUCLEOTIDE SEQUENCE</scope>
    <source>
        <strain evidence="11">YMF1.00683</strain>
    </source>
</reference>
<sequence length="1609" mass="181969">MLRADLTNPRDQSLLSNLHTLFDPKMNQLLMLDWLTYHNLPFNLVNSERFKRLLLYNNPSLREGQIPSDNTLVSLLTSEYNRALGPVHALLERARSMIHFTFDGWTSRQNVSFLGINAHFIDRDWKQWRLLLALPALRKRHTGAALADEVADTICAFDVQERIGYCTLDNATNNDTAMEALAAEFDFDWVERRIRCAPHFLNLAVRAMMYGTKRDNFDELLAHWGDKDFISDEEDQKQLSEAINELAADEDFSEQSADDNDEYCEVETVAEESQGQFPIPKVINAEELDKYRKFGPFGKLHNIGVAFRMSSQLVEDFHEAQRQATPAEPVLSWVQNGCTRWQSDEAMASRALLKRSALNRMISIIEERWIHQGGKEQDKPTILTERLSIEEWKVVSALQKILQPFKVASKQLQGEGIPGKRSTSGGFDEYFQVVEMLLDHLELAVQGVIIEEDDDKVMREVRLFDGMDAKTRRLLKIYIKLGWKKLNDYYGKLTSTAYVAAVVFHPCKKWRTLEQLWNQLPSRQTSEWKRAYERSLTKAWEERYKNMGLEDAGHGCLAGGSQGSLDYIERRLAFSRSMAGSAPQGRPNQRPKQPAVLPAQDELDQYLSEPPVDNMAYKADPIAWWRDVGVVRFPRLSHMAVDFLTIPSSSAETERDFSSCGRMPASLTEDQREWTLLHARRLMFCSEFCYAFSIASTKFALLTLYWRLFKMSSIRIPIQIMFTISVTWIILRTFMVAFQCLPTQYFWNKSIHGHCAINESHFFFGTILTHCVMDVVILALPVIEVAKLHLPLRERLAVIGLFFIGFFVCIASVITVVESIRYNPGTTEMPRDVAPNFIWGNVEINVAVVSVRKMSVAANAGTVVGLRGSLTRTRRRVVKRKIDDSGNESGRSSRYATRTTAKSTLAKEGDCTTDSRNGGSDGGDGGATLQHVSELLGDCRAEFAGLKQMIRGQGDVIRTQQETIRDLKAASEEQQTLIRDLKLALEDTKQHMRLELKRVTDKLEAITARPSVTPPRSFAEVAGPHRPWQPATVTPSKTATAPFAASLYCTIDTSRVEEANRDHVQVGAIRHAIEGGMRATDGQATWRCAAVVRDARAAERIKVICRNEDELKQVKDAAQKTAVVGARVMRDQLYPVKVDNANRSMVLDAEGNVLPGAVEALGAENKVSIAKVSWLSNRQSGKSYGSMVIYATKESDARRLIDGHYFDLAGESAITNVFERRAGPVQCYNCQAIGHKSFQCKDSQRCGRSMSKTLSILQLNVRKREPVQQSLMNDDALKDFGVLAVSEPYARLVDGRVVTSPMWHNNWTKMIPTKRHDALWPIRSMLWVRSDIEAEQLPIPSADLTAAVLRLPQRDVLVVSVYVQGKSVQMLDSATKLLHDLLQSFRDDTGRRTDVVLAGDFNRHDLLWTGDDVSARRQGEAEPIIDLMNEHGLRSLLPRGTRTWQSQDQESTIDLILVTSELADEMITCVPHSTDHGSDHRAIHTTFDSYAFWRNQARSQRRTTHACPDLERRAKEAAKEYHDAIRRQRKSHWEDFLAEDVNIWKAAKYLKPGGDAMSDKVPPLRKGDGTVTRNRAEAAEQLLETFFPPLLLKDWLCPPQLQGCGGGNW</sequence>
<evidence type="ECO:0000256" key="8">
    <source>
        <dbReference type="SAM" id="Phobius"/>
    </source>
</evidence>
<keyword evidence="2" id="KW-0479">Metal-binding</keyword>
<dbReference type="Pfam" id="PF14529">
    <property type="entry name" value="Exo_endo_phos_2"/>
    <property type="match status" value="1"/>
</dbReference>
<dbReference type="InterPro" id="IPR012337">
    <property type="entry name" value="RNaseH-like_sf"/>
</dbReference>
<keyword evidence="4" id="KW-0862">Zinc</keyword>
<keyword evidence="3" id="KW-0863">Zinc-finger</keyword>
<comment type="subcellular location">
    <subcellularLocation>
        <location evidence="1">Nucleus</location>
    </subcellularLocation>
</comment>
<dbReference type="GO" id="GO:0006508">
    <property type="term" value="P:proteolysis"/>
    <property type="evidence" value="ECO:0007669"/>
    <property type="project" value="UniProtKB-KW"/>
</dbReference>
<proteinExistence type="predicted"/>
<gene>
    <name evidence="11" type="ORF">O9K51_10868</name>
</gene>
<dbReference type="GO" id="GO:0046983">
    <property type="term" value="F:protein dimerization activity"/>
    <property type="evidence" value="ECO:0007669"/>
    <property type="project" value="InterPro"/>
</dbReference>
<accession>A0AB34FDM7</accession>
<feature type="region of interest" description="Disordered" evidence="7">
    <location>
        <begin position="878"/>
        <end position="926"/>
    </location>
</feature>
<dbReference type="Pfam" id="PF20684">
    <property type="entry name" value="Fung_rhodopsin"/>
    <property type="match status" value="1"/>
</dbReference>
<keyword evidence="5" id="KW-0539">Nucleus</keyword>
<name>A0AB34FDM7_9HYPO</name>
<dbReference type="EMBL" id="JAQHRD010000019">
    <property type="protein sequence ID" value="KAJ6436622.1"/>
    <property type="molecule type" value="Genomic_DNA"/>
</dbReference>
<dbReference type="GO" id="GO:0008233">
    <property type="term" value="F:peptidase activity"/>
    <property type="evidence" value="ECO:0007669"/>
    <property type="project" value="UniProtKB-KW"/>
</dbReference>
<dbReference type="SUPFAM" id="SSF56219">
    <property type="entry name" value="DNase I-like"/>
    <property type="match status" value="1"/>
</dbReference>
<organism evidence="11 12">
    <name type="scientific">Purpureocillium lavendulum</name>
    <dbReference type="NCBI Taxonomy" id="1247861"/>
    <lineage>
        <taxon>Eukaryota</taxon>
        <taxon>Fungi</taxon>
        <taxon>Dikarya</taxon>
        <taxon>Ascomycota</taxon>
        <taxon>Pezizomycotina</taxon>
        <taxon>Sordariomycetes</taxon>
        <taxon>Hypocreomycetidae</taxon>
        <taxon>Hypocreales</taxon>
        <taxon>Ophiocordycipitaceae</taxon>
        <taxon>Purpureocillium</taxon>
    </lineage>
</organism>
<evidence type="ECO:0000256" key="7">
    <source>
        <dbReference type="SAM" id="MobiDB-lite"/>
    </source>
</evidence>
<evidence type="ECO:0000313" key="12">
    <source>
        <dbReference type="Proteomes" id="UP001163105"/>
    </source>
</evidence>
<keyword evidence="11" id="KW-0378">Hydrolase</keyword>
<evidence type="ECO:0000313" key="11">
    <source>
        <dbReference type="EMBL" id="KAJ6436622.1"/>
    </source>
</evidence>
<evidence type="ECO:0000259" key="10">
    <source>
        <dbReference type="Pfam" id="PF20684"/>
    </source>
</evidence>
<keyword evidence="6" id="KW-0175">Coiled coil</keyword>
<keyword evidence="8" id="KW-0812">Transmembrane</keyword>
<comment type="caution">
    <text evidence="11">The sequence shown here is derived from an EMBL/GenBank/DDBJ whole genome shotgun (WGS) entry which is preliminary data.</text>
</comment>
<feature type="transmembrane region" description="Helical" evidence="8">
    <location>
        <begin position="761"/>
        <end position="783"/>
    </location>
</feature>
<dbReference type="PANTHER" id="PTHR46481">
    <property type="entry name" value="ZINC FINGER BED DOMAIN-CONTAINING PROTEIN 4"/>
    <property type="match status" value="1"/>
</dbReference>
<dbReference type="PANTHER" id="PTHR46481:SF10">
    <property type="entry name" value="ZINC FINGER BED DOMAIN-CONTAINING PROTEIN 39"/>
    <property type="match status" value="1"/>
</dbReference>
<evidence type="ECO:0000256" key="1">
    <source>
        <dbReference type="ARBA" id="ARBA00004123"/>
    </source>
</evidence>
<dbReference type="Proteomes" id="UP001163105">
    <property type="component" value="Unassembled WGS sequence"/>
</dbReference>
<dbReference type="InterPro" id="IPR036691">
    <property type="entry name" value="Endo/exonu/phosph_ase_sf"/>
</dbReference>
<dbReference type="InterPro" id="IPR052035">
    <property type="entry name" value="ZnF_BED_domain_contain"/>
</dbReference>
<feature type="domain" description="Rhodopsin" evidence="10">
    <location>
        <begin position="661"/>
        <end position="850"/>
    </location>
</feature>
<keyword evidence="12" id="KW-1185">Reference proteome</keyword>
<feature type="transmembrane region" description="Helical" evidence="8">
    <location>
        <begin position="795"/>
        <end position="817"/>
    </location>
</feature>
<keyword evidence="8" id="KW-1133">Transmembrane helix</keyword>
<dbReference type="InterPro" id="IPR005135">
    <property type="entry name" value="Endo/exonuclease/phosphatase"/>
</dbReference>
<dbReference type="SUPFAM" id="SSF53098">
    <property type="entry name" value="Ribonuclease H-like"/>
    <property type="match status" value="1"/>
</dbReference>
<dbReference type="InterPro" id="IPR049326">
    <property type="entry name" value="Rhodopsin_dom_fungi"/>
</dbReference>
<feature type="domain" description="Endonuclease/exonuclease/phosphatase" evidence="9">
    <location>
        <begin position="1357"/>
        <end position="1483"/>
    </location>
</feature>
<evidence type="ECO:0000256" key="3">
    <source>
        <dbReference type="ARBA" id="ARBA00022771"/>
    </source>
</evidence>
<evidence type="ECO:0000256" key="4">
    <source>
        <dbReference type="ARBA" id="ARBA00022833"/>
    </source>
</evidence>
<feature type="region of interest" description="Disordered" evidence="7">
    <location>
        <begin position="1014"/>
        <end position="1036"/>
    </location>
</feature>
<protein>
    <submittedName>
        <fullName evidence="11">Nuclear serine protease</fullName>
    </submittedName>
</protein>
<dbReference type="GO" id="GO:0008270">
    <property type="term" value="F:zinc ion binding"/>
    <property type="evidence" value="ECO:0007669"/>
    <property type="project" value="UniProtKB-KW"/>
</dbReference>